<dbReference type="GO" id="GO:0016780">
    <property type="term" value="F:phosphotransferase activity, for other substituted phosphate groups"/>
    <property type="evidence" value="ECO:0007669"/>
    <property type="project" value="InterPro"/>
</dbReference>
<keyword evidence="3" id="KW-1133">Transmembrane helix</keyword>
<keyword evidence="1 2" id="KW-0808">Transferase</keyword>
<evidence type="ECO:0000313" key="4">
    <source>
        <dbReference type="EMBL" id="HHS28124.1"/>
    </source>
</evidence>
<evidence type="ECO:0000256" key="3">
    <source>
        <dbReference type="SAM" id="Phobius"/>
    </source>
</evidence>
<comment type="caution">
    <text evidence="4">The sequence shown here is derived from an EMBL/GenBank/DDBJ whole genome shotgun (WGS) entry which is preliminary data.</text>
</comment>
<comment type="similarity">
    <text evidence="2">Belongs to the CDP-alcohol phosphatidyltransferase class-I family.</text>
</comment>
<feature type="transmembrane region" description="Helical" evidence="3">
    <location>
        <begin position="132"/>
        <end position="152"/>
    </location>
</feature>
<name>A0A7V6DNG1_9BACT</name>
<protein>
    <submittedName>
        <fullName evidence="4">CDP-alcohol phosphatidyltransferase family protein</fullName>
    </submittedName>
</protein>
<gene>
    <name evidence="4" type="ORF">ENV52_00275</name>
</gene>
<feature type="transmembrane region" description="Helical" evidence="3">
    <location>
        <begin position="25"/>
        <end position="45"/>
    </location>
</feature>
<feature type="transmembrane region" description="Helical" evidence="3">
    <location>
        <begin position="192"/>
        <end position="213"/>
    </location>
</feature>
<feature type="transmembrane region" description="Helical" evidence="3">
    <location>
        <begin position="159"/>
        <end position="180"/>
    </location>
</feature>
<dbReference type="Gene3D" id="1.20.120.1760">
    <property type="match status" value="1"/>
</dbReference>
<accession>A0A7V6DNG1</accession>
<sequence>MLISPVSCAEGTYGLREKKARQAMILANLITLARLPLLVVLLAMLLYASTWHWQLVGLALLGILFLMDWLDGAVARQRRQTTDLGAVLDIALDRTVENVLWIAFMYLDLVSFWVPVIFLVRSFVVDGVRGVALARGKAGFTMMHTSWGRFLVASRFMRGFYGLAKVVTFACLWLIHALALQNPAYLLAWQPLYQSLVWLTVGLCIIRGFPVLVDGRLYFDRNHPEADASL</sequence>
<keyword evidence="3" id="KW-0812">Transmembrane</keyword>
<proteinExistence type="inferred from homology"/>
<dbReference type="Pfam" id="PF01066">
    <property type="entry name" value="CDP-OH_P_transf"/>
    <property type="match status" value="1"/>
</dbReference>
<organism evidence="4">
    <name type="scientific">Desulfobacca acetoxidans</name>
    <dbReference type="NCBI Taxonomy" id="60893"/>
    <lineage>
        <taxon>Bacteria</taxon>
        <taxon>Pseudomonadati</taxon>
        <taxon>Thermodesulfobacteriota</taxon>
        <taxon>Desulfobaccia</taxon>
        <taxon>Desulfobaccales</taxon>
        <taxon>Desulfobaccaceae</taxon>
        <taxon>Desulfobacca</taxon>
    </lineage>
</organism>
<keyword evidence="3" id="KW-0472">Membrane</keyword>
<feature type="transmembrane region" description="Helical" evidence="3">
    <location>
        <begin position="51"/>
        <end position="70"/>
    </location>
</feature>
<dbReference type="AlphaFoldDB" id="A0A7V6DNG1"/>
<evidence type="ECO:0000256" key="1">
    <source>
        <dbReference type="ARBA" id="ARBA00022679"/>
    </source>
</evidence>
<dbReference type="InterPro" id="IPR000462">
    <property type="entry name" value="CDP-OH_P_trans"/>
</dbReference>
<feature type="transmembrane region" description="Helical" evidence="3">
    <location>
        <begin position="99"/>
        <end position="120"/>
    </location>
</feature>
<reference evidence="4" key="1">
    <citation type="journal article" date="2020" name="mSystems">
        <title>Genome- and Community-Level Interaction Insights into Carbon Utilization and Element Cycling Functions of Hydrothermarchaeota in Hydrothermal Sediment.</title>
        <authorList>
            <person name="Zhou Z."/>
            <person name="Liu Y."/>
            <person name="Xu W."/>
            <person name="Pan J."/>
            <person name="Luo Z.H."/>
            <person name="Li M."/>
        </authorList>
    </citation>
    <scope>NUCLEOTIDE SEQUENCE [LARGE SCALE GENOMIC DNA]</scope>
    <source>
        <strain evidence="4">SpSt-767</strain>
    </source>
</reference>
<dbReference type="InterPro" id="IPR043130">
    <property type="entry name" value="CDP-OH_PTrfase_TM_dom"/>
</dbReference>
<dbReference type="GO" id="GO:0016020">
    <property type="term" value="C:membrane"/>
    <property type="evidence" value="ECO:0007669"/>
    <property type="project" value="InterPro"/>
</dbReference>
<dbReference type="PROSITE" id="PS00379">
    <property type="entry name" value="CDP_ALCOHOL_P_TRANSF"/>
    <property type="match status" value="1"/>
</dbReference>
<evidence type="ECO:0000256" key="2">
    <source>
        <dbReference type="RuleBase" id="RU003750"/>
    </source>
</evidence>
<dbReference type="EMBL" id="DTGR01000007">
    <property type="protein sequence ID" value="HHS28124.1"/>
    <property type="molecule type" value="Genomic_DNA"/>
</dbReference>
<dbReference type="InterPro" id="IPR048254">
    <property type="entry name" value="CDP_ALCOHOL_P_TRANSF_CS"/>
</dbReference>
<dbReference type="GO" id="GO:0008654">
    <property type="term" value="P:phospholipid biosynthetic process"/>
    <property type="evidence" value="ECO:0007669"/>
    <property type="project" value="InterPro"/>
</dbReference>